<keyword evidence="2" id="KW-1185">Reference proteome</keyword>
<evidence type="ECO:0000313" key="1">
    <source>
        <dbReference type="EMBL" id="KAI4555369.1"/>
    </source>
</evidence>
<reference evidence="1" key="1">
    <citation type="submission" date="2022-03" db="EMBL/GenBank/DDBJ databases">
        <title>Genomic analyses of argali, domestic sheep and their hybrids provide insights into chromosomal evolution, heterosis and genetic basis of agronomic traits.</title>
        <authorList>
            <person name="Li M."/>
        </authorList>
    </citation>
    <scope>NUCLEOTIDE SEQUENCE</scope>
    <source>
        <strain evidence="1">F1 hybrid</strain>
    </source>
</reference>
<proteinExistence type="predicted"/>
<name>A0ACB9U281_9CETA</name>
<accession>A0ACB9U281</accession>
<protein>
    <submittedName>
        <fullName evidence="1">Uncharacterized protein</fullName>
    </submittedName>
</protein>
<gene>
    <name evidence="1" type="ORF">MJG53_019059</name>
</gene>
<sequence>MLAPGTRKPSDHMEKPQALSLGLEQRQRQEGAQEDDCLRPQQTTRGALQGVIKMELLTVFSTQRACDPKESSDPAGMGDEAIEHNTPPELERQRRAQPRVSLHRLSLTSHRLHIQQIFISPHSLRVTKLGDPETLSPHHTDEITEAQLSTSKTHFTDKEVKRARNVPGHTAVKGGGNEFGNCPG</sequence>
<organism evidence="1 2">
    <name type="scientific">Ovis ammon polii x Ovis aries</name>
    <dbReference type="NCBI Taxonomy" id="2918886"/>
    <lineage>
        <taxon>Eukaryota</taxon>
        <taxon>Metazoa</taxon>
        <taxon>Chordata</taxon>
        <taxon>Craniata</taxon>
        <taxon>Vertebrata</taxon>
        <taxon>Euteleostomi</taxon>
        <taxon>Mammalia</taxon>
        <taxon>Eutheria</taxon>
        <taxon>Laurasiatheria</taxon>
        <taxon>Artiodactyla</taxon>
        <taxon>Ruminantia</taxon>
        <taxon>Pecora</taxon>
        <taxon>Bovidae</taxon>
        <taxon>Caprinae</taxon>
        <taxon>Ovis</taxon>
    </lineage>
</organism>
<comment type="caution">
    <text evidence="1">The sequence shown here is derived from an EMBL/GenBank/DDBJ whole genome shotgun (WGS) entry which is preliminary data.</text>
</comment>
<dbReference type="EMBL" id="CM043051">
    <property type="protein sequence ID" value="KAI4555369.1"/>
    <property type="molecule type" value="Genomic_DNA"/>
</dbReference>
<dbReference type="Proteomes" id="UP001057279">
    <property type="component" value="Linkage Group LG26"/>
</dbReference>
<evidence type="ECO:0000313" key="2">
    <source>
        <dbReference type="Proteomes" id="UP001057279"/>
    </source>
</evidence>